<dbReference type="GO" id="GO:0005886">
    <property type="term" value="C:plasma membrane"/>
    <property type="evidence" value="ECO:0007669"/>
    <property type="project" value="TreeGrafter"/>
</dbReference>
<dbReference type="OrthoDB" id="116380at2759"/>
<dbReference type="Pfam" id="PF00690">
    <property type="entry name" value="Cation_ATPase_N"/>
    <property type="match status" value="1"/>
</dbReference>
<organism evidence="5 6">
    <name type="scientific">Paragonimus skrjabini miyazakii</name>
    <dbReference type="NCBI Taxonomy" id="59628"/>
    <lineage>
        <taxon>Eukaryota</taxon>
        <taxon>Metazoa</taxon>
        <taxon>Spiralia</taxon>
        <taxon>Lophotrochozoa</taxon>
        <taxon>Platyhelminthes</taxon>
        <taxon>Trematoda</taxon>
        <taxon>Digenea</taxon>
        <taxon>Plagiorchiida</taxon>
        <taxon>Troglotremata</taxon>
        <taxon>Troglotrematidae</taxon>
        <taxon>Paragonimus</taxon>
    </lineage>
</organism>
<feature type="transmembrane region" description="Helical" evidence="3">
    <location>
        <begin position="97"/>
        <end position="116"/>
    </location>
</feature>
<dbReference type="Gene3D" id="2.70.150.10">
    <property type="entry name" value="Calcium-transporting ATPase, cytoplasmic transduction domain A"/>
    <property type="match status" value="1"/>
</dbReference>
<feature type="domain" description="Cation-transporting P-type ATPase N-terminal" evidence="4">
    <location>
        <begin position="42"/>
        <end position="114"/>
    </location>
</feature>
<dbReference type="EMBL" id="JTDE01001363">
    <property type="protein sequence ID" value="KAF7259111.1"/>
    <property type="molecule type" value="Genomic_DNA"/>
</dbReference>
<dbReference type="PANTHER" id="PTHR24093">
    <property type="entry name" value="CATION TRANSPORTING ATPASE"/>
    <property type="match status" value="1"/>
</dbReference>
<dbReference type="Gene3D" id="1.20.1110.10">
    <property type="entry name" value="Calcium-transporting ATPase, transmembrane domain"/>
    <property type="match status" value="1"/>
</dbReference>
<name>A0A8S9Z1T6_9TREM</name>
<comment type="caution">
    <text evidence="5">The sequence shown here is derived from an EMBL/GenBank/DDBJ whole genome shotgun (WGS) entry which is preliminary data.</text>
</comment>
<dbReference type="SUPFAM" id="SSF81665">
    <property type="entry name" value="Calcium ATPase, transmembrane domain M"/>
    <property type="match status" value="1"/>
</dbReference>
<dbReference type="InterPro" id="IPR004014">
    <property type="entry name" value="ATPase_P-typ_cation-transptr_N"/>
</dbReference>
<dbReference type="Proteomes" id="UP000822476">
    <property type="component" value="Unassembled WGS sequence"/>
</dbReference>
<comment type="subcellular location">
    <subcellularLocation>
        <location evidence="1">Endomembrane system</location>
        <topology evidence="1">Multi-pass membrane protein</topology>
    </subcellularLocation>
</comment>
<evidence type="ECO:0000256" key="2">
    <source>
        <dbReference type="ARBA" id="ARBA00022842"/>
    </source>
</evidence>
<evidence type="ECO:0000259" key="4">
    <source>
        <dbReference type="SMART" id="SM00831"/>
    </source>
</evidence>
<dbReference type="GO" id="GO:0051480">
    <property type="term" value="P:regulation of cytosolic calcium ion concentration"/>
    <property type="evidence" value="ECO:0007669"/>
    <property type="project" value="TreeGrafter"/>
</dbReference>
<keyword evidence="2" id="KW-0460">Magnesium</keyword>
<dbReference type="SMART" id="SM00831">
    <property type="entry name" value="Cation_ATPase_N"/>
    <property type="match status" value="1"/>
</dbReference>
<reference evidence="5" key="1">
    <citation type="submission" date="2019-07" db="EMBL/GenBank/DDBJ databases">
        <title>Annotation for the trematode Paragonimus miyazaki's.</title>
        <authorList>
            <person name="Choi Y.-J."/>
        </authorList>
    </citation>
    <scope>NUCLEOTIDE SEQUENCE</scope>
    <source>
        <strain evidence="5">Japan</strain>
    </source>
</reference>
<evidence type="ECO:0000256" key="3">
    <source>
        <dbReference type="SAM" id="Phobius"/>
    </source>
</evidence>
<dbReference type="GO" id="GO:0012505">
    <property type="term" value="C:endomembrane system"/>
    <property type="evidence" value="ECO:0007669"/>
    <property type="project" value="UniProtKB-SubCell"/>
</dbReference>
<accession>A0A8S9Z1T6</accession>
<keyword evidence="3" id="KW-0472">Membrane</keyword>
<protein>
    <recommendedName>
        <fullName evidence="4">Cation-transporting P-type ATPase N-terminal domain-containing protein</fullName>
    </recommendedName>
</protein>
<dbReference type="GO" id="GO:0005388">
    <property type="term" value="F:P-type calcium transporter activity"/>
    <property type="evidence" value="ECO:0007669"/>
    <property type="project" value="TreeGrafter"/>
</dbReference>
<dbReference type="AlphaFoldDB" id="A0A8S9Z1T6"/>
<gene>
    <name evidence="5" type="ORF">EG68_05359</name>
</gene>
<evidence type="ECO:0000313" key="5">
    <source>
        <dbReference type="EMBL" id="KAF7259111.1"/>
    </source>
</evidence>
<dbReference type="GO" id="GO:0030165">
    <property type="term" value="F:PDZ domain binding"/>
    <property type="evidence" value="ECO:0007669"/>
    <property type="project" value="TreeGrafter"/>
</dbReference>
<proteinExistence type="predicted"/>
<dbReference type="InterPro" id="IPR023298">
    <property type="entry name" value="ATPase_P-typ_TM_dom_sf"/>
</dbReference>
<dbReference type="PANTHER" id="PTHR24093:SF369">
    <property type="entry name" value="CALCIUM-TRANSPORTING ATPASE"/>
    <property type="match status" value="1"/>
</dbReference>
<sequence length="123" mass="13962">MEANERTPLTDINSPSFDIELEDLNRLMANRKEDVVKYLNERFGGLSGLCKRLKTSPTEGICEDDFSKRREKYGVNVIAKQRPKTFCELVGEALQDLTLIVLIVAAIISLSLSLYIQCEYTPF</sequence>
<evidence type="ECO:0000256" key="1">
    <source>
        <dbReference type="ARBA" id="ARBA00004127"/>
    </source>
</evidence>
<keyword evidence="6" id="KW-1185">Reference proteome</keyword>
<keyword evidence="3" id="KW-0812">Transmembrane</keyword>
<evidence type="ECO:0000313" key="6">
    <source>
        <dbReference type="Proteomes" id="UP000822476"/>
    </source>
</evidence>
<keyword evidence="3" id="KW-1133">Transmembrane helix</keyword>